<sequence>MVFLFSIARSISVRRFKKSICSCYVGGFVGGLVEQTGYKMRLGVA</sequence>
<dbReference type="AlphaFoldDB" id="A0A382J916"/>
<gene>
    <name evidence="1" type="ORF">METZ01_LOCUS261538</name>
</gene>
<evidence type="ECO:0000313" key="1">
    <source>
        <dbReference type="EMBL" id="SVC08684.1"/>
    </source>
</evidence>
<name>A0A382J916_9ZZZZ</name>
<accession>A0A382J916</accession>
<proteinExistence type="predicted"/>
<protein>
    <submittedName>
        <fullName evidence="1">Uncharacterized protein</fullName>
    </submittedName>
</protein>
<organism evidence="1">
    <name type="scientific">marine metagenome</name>
    <dbReference type="NCBI Taxonomy" id="408172"/>
    <lineage>
        <taxon>unclassified sequences</taxon>
        <taxon>metagenomes</taxon>
        <taxon>ecological metagenomes</taxon>
    </lineage>
</organism>
<dbReference type="EMBL" id="UINC01072789">
    <property type="protein sequence ID" value="SVC08684.1"/>
    <property type="molecule type" value="Genomic_DNA"/>
</dbReference>
<reference evidence="1" key="1">
    <citation type="submission" date="2018-05" db="EMBL/GenBank/DDBJ databases">
        <authorList>
            <person name="Lanie J.A."/>
            <person name="Ng W.-L."/>
            <person name="Kazmierczak K.M."/>
            <person name="Andrzejewski T.M."/>
            <person name="Davidsen T.M."/>
            <person name="Wayne K.J."/>
            <person name="Tettelin H."/>
            <person name="Glass J.I."/>
            <person name="Rusch D."/>
            <person name="Podicherti R."/>
            <person name="Tsui H.-C.T."/>
            <person name="Winkler M.E."/>
        </authorList>
    </citation>
    <scope>NUCLEOTIDE SEQUENCE</scope>
</reference>